<proteinExistence type="predicted"/>
<dbReference type="EMBL" id="CADCWM010001006">
    <property type="protein sequence ID" value="CAA9586769.1"/>
    <property type="molecule type" value="Genomic_DNA"/>
</dbReference>
<protein>
    <submittedName>
        <fullName evidence="2">Uncharacterized protein</fullName>
    </submittedName>
</protein>
<evidence type="ECO:0000256" key="1">
    <source>
        <dbReference type="SAM" id="Phobius"/>
    </source>
</evidence>
<keyword evidence="1" id="KW-1133">Transmembrane helix</keyword>
<name>A0A6J4VVL8_9BACT</name>
<keyword evidence="1" id="KW-0472">Membrane</keyword>
<evidence type="ECO:0000313" key="2">
    <source>
        <dbReference type="EMBL" id="CAA9586769.1"/>
    </source>
</evidence>
<feature type="transmembrane region" description="Helical" evidence="1">
    <location>
        <begin position="46"/>
        <end position="64"/>
    </location>
</feature>
<sequence>MAPEALIRWSGLASILGGTLYALFMFFHPANDSTGMRTGAWTPVHLTWHVAVLLALLGLVELYARQAHRAGRFGLVSFVVAFVGTA</sequence>
<dbReference type="AlphaFoldDB" id="A0A6J4VVL8"/>
<feature type="transmembrane region" description="Helical" evidence="1">
    <location>
        <begin position="7"/>
        <end position="26"/>
    </location>
</feature>
<keyword evidence="1" id="KW-0812">Transmembrane</keyword>
<reference evidence="2" key="1">
    <citation type="submission" date="2020-02" db="EMBL/GenBank/DDBJ databases">
        <authorList>
            <person name="Meier V. D."/>
        </authorList>
    </citation>
    <scope>NUCLEOTIDE SEQUENCE</scope>
    <source>
        <strain evidence="2">AVDCRST_MAG88</strain>
    </source>
</reference>
<feature type="non-terminal residue" evidence="2">
    <location>
        <position position="86"/>
    </location>
</feature>
<organism evidence="2">
    <name type="scientific">uncultured Thermomicrobiales bacterium</name>
    <dbReference type="NCBI Taxonomy" id="1645740"/>
    <lineage>
        <taxon>Bacteria</taxon>
        <taxon>Pseudomonadati</taxon>
        <taxon>Thermomicrobiota</taxon>
        <taxon>Thermomicrobia</taxon>
        <taxon>Thermomicrobiales</taxon>
        <taxon>environmental samples</taxon>
    </lineage>
</organism>
<gene>
    <name evidence="2" type="ORF">AVDCRST_MAG88-4065</name>
</gene>
<accession>A0A6J4VVL8</accession>